<sequence length="100" mass="11537">MSSVSFGRKINTIMLSEEHYKYTLVSRNFSQMKKLMASVEELISLKLSFLLLISEASDIKMHQIFQRNVVKPIAFIPIAVVASVLDKTVFELRHFVRCMI</sequence>
<evidence type="ECO:0000313" key="1">
    <source>
        <dbReference type="EMBL" id="GFQ99096.1"/>
    </source>
</evidence>
<accession>A0A8X6L868</accession>
<comment type="caution">
    <text evidence="1">The sequence shown here is derived from an EMBL/GenBank/DDBJ whole genome shotgun (WGS) entry which is preliminary data.</text>
</comment>
<dbReference type="EMBL" id="BMAO01005109">
    <property type="protein sequence ID" value="GFQ99096.1"/>
    <property type="molecule type" value="Genomic_DNA"/>
</dbReference>
<proteinExistence type="predicted"/>
<organism evidence="1 2">
    <name type="scientific">Trichonephila clavata</name>
    <name type="common">Joro spider</name>
    <name type="synonym">Nephila clavata</name>
    <dbReference type="NCBI Taxonomy" id="2740835"/>
    <lineage>
        <taxon>Eukaryota</taxon>
        <taxon>Metazoa</taxon>
        <taxon>Ecdysozoa</taxon>
        <taxon>Arthropoda</taxon>
        <taxon>Chelicerata</taxon>
        <taxon>Arachnida</taxon>
        <taxon>Araneae</taxon>
        <taxon>Araneomorphae</taxon>
        <taxon>Entelegynae</taxon>
        <taxon>Araneoidea</taxon>
        <taxon>Nephilidae</taxon>
        <taxon>Trichonephila</taxon>
    </lineage>
</organism>
<dbReference type="Proteomes" id="UP000887116">
    <property type="component" value="Unassembled WGS sequence"/>
</dbReference>
<reference evidence="1" key="1">
    <citation type="submission" date="2020-07" db="EMBL/GenBank/DDBJ databases">
        <title>Multicomponent nature underlies the extraordinary mechanical properties of spider dragline silk.</title>
        <authorList>
            <person name="Kono N."/>
            <person name="Nakamura H."/>
            <person name="Mori M."/>
            <person name="Yoshida Y."/>
            <person name="Ohtoshi R."/>
            <person name="Malay A.D."/>
            <person name="Moran D.A.P."/>
            <person name="Tomita M."/>
            <person name="Numata K."/>
            <person name="Arakawa K."/>
        </authorList>
    </citation>
    <scope>NUCLEOTIDE SEQUENCE</scope>
</reference>
<protein>
    <submittedName>
        <fullName evidence="1">Uncharacterized protein</fullName>
    </submittedName>
</protein>
<keyword evidence="2" id="KW-1185">Reference proteome</keyword>
<gene>
    <name evidence="1" type="ORF">TNCT_319501</name>
</gene>
<evidence type="ECO:0000313" key="2">
    <source>
        <dbReference type="Proteomes" id="UP000887116"/>
    </source>
</evidence>
<name>A0A8X6L868_TRICU</name>
<dbReference type="AlphaFoldDB" id="A0A8X6L868"/>